<dbReference type="VEuPathDB" id="ToxoDB:TGDOM2_258040"/>
<name>A0A086JNM5_TOXGO</name>
<reference evidence="2 3" key="1">
    <citation type="submission" date="2014-02" db="EMBL/GenBank/DDBJ databases">
        <authorList>
            <person name="Sibley D."/>
            <person name="Venepally P."/>
            <person name="Karamycheva S."/>
            <person name="Hadjithomas M."/>
            <person name="Khan A."/>
            <person name="Brunk B."/>
            <person name="Roos D."/>
            <person name="Caler E."/>
            <person name="Lorenzi H."/>
        </authorList>
    </citation>
    <scope>NUCLEOTIDE SEQUENCE [LARGE SCALE GENOMIC DNA]</scope>
    <source>
        <strain evidence="2 3">GAB2-2007-GAL-DOM2</strain>
    </source>
</reference>
<proteinExistence type="predicted"/>
<protein>
    <submittedName>
        <fullName evidence="2">Putative transmembrane protein</fullName>
    </submittedName>
</protein>
<accession>A0A086JNM5</accession>
<dbReference type="AlphaFoldDB" id="A0A086JNM5"/>
<keyword evidence="1" id="KW-0472">Membrane</keyword>
<dbReference type="Proteomes" id="UP000028837">
    <property type="component" value="Unassembled WGS sequence"/>
</dbReference>
<keyword evidence="1 2" id="KW-0812">Transmembrane</keyword>
<gene>
    <name evidence="2" type="ORF">TGDOM2_258040</name>
</gene>
<keyword evidence="1" id="KW-1133">Transmembrane helix</keyword>
<organism evidence="2 3">
    <name type="scientific">Toxoplasma gondii GAB2-2007-GAL-DOM2</name>
    <dbReference type="NCBI Taxonomy" id="1130820"/>
    <lineage>
        <taxon>Eukaryota</taxon>
        <taxon>Sar</taxon>
        <taxon>Alveolata</taxon>
        <taxon>Apicomplexa</taxon>
        <taxon>Conoidasida</taxon>
        <taxon>Coccidia</taxon>
        <taxon>Eucoccidiorida</taxon>
        <taxon>Eimeriorina</taxon>
        <taxon>Sarcocystidae</taxon>
        <taxon>Toxoplasma</taxon>
    </lineage>
</organism>
<dbReference type="EMBL" id="AHZU02001306">
    <property type="protein sequence ID" value="KFG33743.1"/>
    <property type="molecule type" value="Genomic_DNA"/>
</dbReference>
<evidence type="ECO:0000256" key="1">
    <source>
        <dbReference type="SAM" id="Phobius"/>
    </source>
</evidence>
<evidence type="ECO:0000313" key="2">
    <source>
        <dbReference type="EMBL" id="KFG33743.1"/>
    </source>
</evidence>
<sequence>MEKTYMFVHTFLYIYIYMYIYIIYIYICACLFCGMLFLCSSICRVKTCGARETVLKFVRSFLQTSRLCSFSSLVRTFPVLNYCCDFFRGRPPRRFLAVASRRHGASKLRRSPRCSAAFSSTVLPSTHSLCRILSSCFSLFPLPSNFCLFFPRFPVFVALLFLESSSKALVVCETVPQPASARRSTRHCVAKTSLPSFEAPVPLDALFGKVGGTAWTGANHTSLRTERPSQIHLSAQKHRVFECMQPSPRAHLYSHAPVG</sequence>
<feature type="transmembrane region" description="Helical" evidence="1">
    <location>
        <begin position="12"/>
        <end position="38"/>
    </location>
</feature>
<evidence type="ECO:0000313" key="3">
    <source>
        <dbReference type="Proteomes" id="UP000028837"/>
    </source>
</evidence>
<comment type="caution">
    <text evidence="2">The sequence shown here is derived from an EMBL/GenBank/DDBJ whole genome shotgun (WGS) entry which is preliminary data.</text>
</comment>